<evidence type="ECO:0000256" key="2">
    <source>
        <dbReference type="ARBA" id="ARBA00010792"/>
    </source>
</evidence>
<keyword evidence="3 7" id="KW-1003">Cell membrane</keyword>
<dbReference type="PANTHER" id="PTHR30353:SF0">
    <property type="entry name" value="TRANSMEMBRANE PROTEIN"/>
    <property type="match status" value="1"/>
</dbReference>
<evidence type="ECO:0000256" key="7">
    <source>
        <dbReference type="RuleBase" id="RU367016"/>
    </source>
</evidence>
<dbReference type="InterPro" id="IPR032816">
    <property type="entry name" value="VTT_dom"/>
</dbReference>
<name>A0A2H0VDH3_9BACT</name>
<protein>
    <recommendedName>
        <fullName evidence="8">VTT domain-containing protein</fullName>
    </recommendedName>
</protein>
<evidence type="ECO:0000256" key="6">
    <source>
        <dbReference type="ARBA" id="ARBA00023136"/>
    </source>
</evidence>
<evidence type="ECO:0000313" key="9">
    <source>
        <dbReference type="EMBL" id="PIR97147.1"/>
    </source>
</evidence>
<dbReference type="InterPro" id="IPR032818">
    <property type="entry name" value="DedA-like"/>
</dbReference>
<dbReference type="AlphaFoldDB" id="A0A2H0VDH3"/>
<comment type="similarity">
    <text evidence="2 7">Belongs to the DedA family.</text>
</comment>
<sequence>MEIFDLVGLIKTAGLLGVWGIIFAETGLLIGFFLPGDSLLFTAGFLASQGFLNFYALAIGSFVAAIVGDSVGYAFGKKVGPAIFKREDSRFFKKSHLEKAREFYEKHGGKTIMLARFVPIVRTFAPIVAGVGNMKYSHFISYNIAGGFIWTIGMSSLGFFLGNILPNPDKYILPIVGLIILLSISPGIVHALKDKETRENIWRFVTRRS</sequence>
<dbReference type="Pfam" id="PF09335">
    <property type="entry name" value="VTT_dom"/>
    <property type="match status" value="1"/>
</dbReference>
<evidence type="ECO:0000259" key="8">
    <source>
        <dbReference type="Pfam" id="PF09335"/>
    </source>
</evidence>
<dbReference type="PANTHER" id="PTHR30353">
    <property type="entry name" value="INNER MEMBRANE PROTEIN DEDA-RELATED"/>
    <property type="match status" value="1"/>
</dbReference>
<dbReference type="Proteomes" id="UP000230557">
    <property type="component" value="Unassembled WGS sequence"/>
</dbReference>
<keyword evidence="5 7" id="KW-1133">Transmembrane helix</keyword>
<accession>A0A2H0VDH3</accession>
<feature type="transmembrane region" description="Helical" evidence="7">
    <location>
        <begin position="144"/>
        <end position="165"/>
    </location>
</feature>
<gene>
    <name evidence="9" type="ORF">COT91_02945</name>
</gene>
<organism evidence="9 10">
    <name type="scientific">Candidatus Doudnabacteria bacterium CG10_big_fil_rev_8_21_14_0_10_41_10</name>
    <dbReference type="NCBI Taxonomy" id="1974551"/>
    <lineage>
        <taxon>Bacteria</taxon>
        <taxon>Candidatus Doudnaibacteriota</taxon>
    </lineage>
</organism>
<comment type="subcellular location">
    <subcellularLocation>
        <location evidence="1 7">Cell membrane</location>
        <topology evidence="1 7">Multi-pass membrane protein</topology>
    </subcellularLocation>
</comment>
<evidence type="ECO:0000256" key="4">
    <source>
        <dbReference type="ARBA" id="ARBA00022692"/>
    </source>
</evidence>
<dbReference type="GO" id="GO:0005886">
    <property type="term" value="C:plasma membrane"/>
    <property type="evidence" value="ECO:0007669"/>
    <property type="project" value="UniProtKB-SubCell"/>
</dbReference>
<evidence type="ECO:0000256" key="1">
    <source>
        <dbReference type="ARBA" id="ARBA00004651"/>
    </source>
</evidence>
<dbReference type="EMBL" id="PFAJ01000042">
    <property type="protein sequence ID" value="PIR97147.1"/>
    <property type="molecule type" value="Genomic_DNA"/>
</dbReference>
<evidence type="ECO:0000313" key="10">
    <source>
        <dbReference type="Proteomes" id="UP000230557"/>
    </source>
</evidence>
<comment type="caution">
    <text evidence="9">The sequence shown here is derived from an EMBL/GenBank/DDBJ whole genome shotgun (WGS) entry which is preliminary data.</text>
</comment>
<keyword evidence="6 7" id="KW-0472">Membrane</keyword>
<feature type="domain" description="VTT" evidence="8">
    <location>
        <begin position="34"/>
        <end position="158"/>
    </location>
</feature>
<feature type="transmembrane region" description="Helical" evidence="7">
    <location>
        <begin position="12"/>
        <end position="34"/>
    </location>
</feature>
<evidence type="ECO:0000256" key="3">
    <source>
        <dbReference type="ARBA" id="ARBA00022475"/>
    </source>
</evidence>
<reference evidence="10" key="1">
    <citation type="submission" date="2017-09" db="EMBL/GenBank/DDBJ databases">
        <title>Depth-based differentiation of microbial function through sediment-hosted aquifers and enrichment of novel symbionts in the deep terrestrial subsurface.</title>
        <authorList>
            <person name="Probst A.J."/>
            <person name="Ladd B."/>
            <person name="Jarett J.K."/>
            <person name="Geller-Mcgrath D.E."/>
            <person name="Sieber C.M.K."/>
            <person name="Emerson J.B."/>
            <person name="Anantharaman K."/>
            <person name="Thomas B.C."/>
            <person name="Malmstrom R."/>
            <person name="Stieglmeier M."/>
            <person name="Klingl A."/>
            <person name="Woyke T."/>
            <person name="Ryan C.M."/>
            <person name="Banfield J.F."/>
        </authorList>
    </citation>
    <scope>NUCLEOTIDE SEQUENCE [LARGE SCALE GENOMIC DNA]</scope>
</reference>
<feature type="transmembrane region" description="Helical" evidence="7">
    <location>
        <begin position="54"/>
        <end position="76"/>
    </location>
</feature>
<evidence type="ECO:0000256" key="5">
    <source>
        <dbReference type="ARBA" id="ARBA00022989"/>
    </source>
</evidence>
<keyword evidence="4 7" id="KW-0812">Transmembrane</keyword>
<proteinExistence type="inferred from homology"/>
<feature type="transmembrane region" description="Helical" evidence="7">
    <location>
        <begin position="171"/>
        <end position="192"/>
    </location>
</feature>